<organism evidence="2 3">
    <name type="scientific">Pleurodeles waltl</name>
    <name type="common">Iberian ribbed newt</name>
    <dbReference type="NCBI Taxonomy" id="8319"/>
    <lineage>
        <taxon>Eukaryota</taxon>
        <taxon>Metazoa</taxon>
        <taxon>Chordata</taxon>
        <taxon>Craniata</taxon>
        <taxon>Vertebrata</taxon>
        <taxon>Euteleostomi</taxon>
        <taxon>Amphibia</taxon>
        <taxon>Batrachia</taxon>
        <taxon>Caudata</taxon>
        <taxon>Salamandroidea</taxon>
        <taxon>Salamandridae</taxon>
        <taxon>Pleurodelinae</taxon>
        <taxon>Pleurodeles</taxon>
    </lineage>
</organism>
<comment type="caution">
    <text evidence="2">The sequence shown here is derived from an EMBL/GenBank/DDBJ whole genome shotgun (WGS) entry which is preliminary data.</text>
</comment>
<proteinExistence type="predicted"/>
<protein>
    <submittedName>
        <fullName evidence="2">Uncharacterized protein</fullName>
    </submittedName>
</protein>
<evidence type="ECO:0000256" key="1">
    <source>
        <dbReference type="SAM" id="MobiDB-lite"/>
    </source>
</evidence>
<dbReference type="AlphaFoldDB" id="A0AAV7RSD1"/>
<feature type="region of interest" description="Disordered" evidence="1">
    <location>
        <begin position="1"/>
        <end position="78"/>
    </location>
</feature>
<dbReference type="Proteomes" id="UP001066276">
    <property type="component" value="Chromosome 5"/>
</dbReference>
<dbReference type="EMBL" id="JANPWB010000009">
    <property type="protein sequence ID" value="KAJ1153770.1"/>
    <property type="molecule type" value="Genomic_DNA"/>
</dbReference>
<name>A0AAV7RSD1_PLEWA</name>
<gene>
    <name evidence="2" type="ORF">NDU88_006528</name>
</gene>
<accession>A0AAV7RSD1</accession>
<keyword evidence="3" id="KW-1185">Reference proteome</keyword>
<evidence type="ECO:0000313" key="2">
    <source>
        <dbReference type="EMBL" id="KAJ1153770.1"/>
    </source>
</evidence>
<reference evidence="2" key="1">
    <citation type="journal article" date="2022" name="bioRxiv">
        <title>Sequencing and chromosome-scale assembly of the giantPleurodeles waltlgenome.</title>
        <authorList>
            <person name="Brown T."/>
            <person name="Elewa A."/>
            <person name="Iarovenko S."/>
            <person name="Subramanian E."/>
            <person name="Araus A.J."/>
            <person name="Petzold A."/>
            <person name="Susuki M."/>
            <person name="Suzuki K.-i.T."/>
            <person name="Hayashi T."/>
            <person name="Toyoda A."/>
            <person name="Oliveira C."/>
            <person name="Osipova E."/>
            <person name="Leigh N.D."/>
            <person name="Simon A."/>
            <person name="Yun M.H."/>
        </authorList>
    </citation>
    <scope>NUCLEOTIDE SEQUENCE</scope>
    <source>
        <strain evidence="2">20211129_DDA</strain>
        <tissue evidence="2">Liver</tissue>
    </source>
</reference>
<sequence>MNAACAGARPPLLLHGEPPSPRAPLPGVSTSGAAFRAATQPRRRDMPGGPLAARSGLRASQAPIQVAGEQRAPPFTPN</sequence>
<evidence type="ECO:0000313" key="3">
    <source>
        <dbReference type="Proteomes" id="UP001066276"/>
    </source>
</evidence>